<proteinExistence type="inferred from homology"/>
<evidence type="ECO:0000256" key="10">
    <source>
        <dbReference type="ARBA" id="ARBA00068717"/>
    </source>
</evidence>
<dbReference type="Pfam" id="PF00106">
    <property type="entry name" value="adh_short"/>
    <property type="match status" value="1"/>
</dbReference>
<protein>
    <recommendedName>
        <fullName evidence="10">Short-chain dehydrogenase/reductase 3</fullName>
    </recommendedName>
    <alternativeName>
        <fullName evidence="11">Retinal short-chain dehydrogenase/reductase 1</fullName>
    </alternativeName>
</protein>
<dbReference type="Proteomes" id="UP000696485">
    <property type="component" value="Unassembled WGS sequence"/>
</dbReference>
<keyword evidence="15" id="KW-1185">Reference proteome</keyword>
<evidence type="ECO:0000256" key="8">
    <source>
        <dbReference type="ARBA" id="ARBA00023136"/>
    </source>
</evidence>
<dbReference type="FunFam" id="3.40.50.720:FF:000131">
    <property type="entry name" value="Short-chain dehydrogenase/reductase 3"/>
    <property type="match status" value="1"/>
</dbReference>
<name>A0A9P5SFV8_9FUNG</name>
<reference evidence="14" key="1">
    <citation type="journal article" date="2020" name="Fungal Divers.">
        <title>Resolving the Mortierellaceae phylogeny through synthesis of multi-gene phylogenetics and phylogenomics.</title>
        <authorList>
            <person name="Vandepol N."/>
            <person name="Liber J."/>
            <person name="Desiro A."/>
            <person name="Na H."/>
            <person name="Kennedy M."/>
            <person name="Barry K."/>
            <person name="Grigoriev I.V."/>
            <person name="Miller A.N."/>
            <person name="O'Donnell K."/>
            <person name="Stajich J.E."/>
            <person name="Bonito G."/>
        </authorList>
    </citation>
    <scope>NUCLEOTIDE SEQUENCE</scope>
    <source>
        <strain evidence="14">NVP1</strain>
    </source>
</reference>
<evidence type="ECO:0000256" key="11">
    <source>
        <dbReference type="ARBA" id="ARBA00082544"/>
    </source>
</evidence>
<evidence type="ECO:0000313" key="14">
    <source>
        <dbReference type="EMBL" id="KAF9325044.1"/>
    </source>
</evidence>
<dbReference type="EMBL" id="JAAAUY010000987">
    <property type="protein sequence ID" value="KAF9325044.1"/>
    <property type="molecule type" value="Genomic_DNA"/>
</dbReference>
<comment type="subcellular location">
    <subcellularLocation>
        <location evidence="1">Membrane</location>
        <topology evidence="1">Multi-pass membrane protein</topology>
    </subcellularLocation>
</comment>
<evidence type="ECO:0000256" key="4">
    <source>
        <dbReference type="ARBA" id="ARBA00022857"/>
    </source>
</evidence>
<dbReference type="InterPro" id="IPR002347">
    <property type="entry name" value="SDR_fam"/>
</dbReference>
<keyword evidence="5 13" id="KW-1133">Transmembrane helix</keyword>
<keyword evidence="3 13" id="KW-0812">Transmembrane</keyword>
<organism evidence="14 15">
    <name type="scientific">Podila minutissima</name>
    <dbReference type="NCBI Taxonomy" id="64525"/>
    <lineage>
        <taxon>Eukaryota</taxon>
        <taxon>Fungi</taxon>
        <taxon>Fungi incertae sedis</taxon>
        <taxon>Mucoromycota</taxon>
        <taxon>Mortierellomycotina</taxon>
        <taxon>Mortierellomycetes</taxon>
        <taxon>Mortierellales</taxon>
        <taxon>Mortierellaceae</taxon>
        <taxon>Podila</taxon>
    </lineage>
</organism>
<evidence type="ECO:0000313" key="15">
    <source>
        <dbReference type="Proteomes" id="UP000696485"/>
    </source>
</evidence>
<keyword evidence="6" id="KW-0560">Oxidoreductase</keyword>
<evidence type="ECO:0000256" key="7">
    <source>
        <dbReference type="ARBA" id="ARBA00023098"/>
    </source>
</evidence>
<sequence length="372" mass="41106">MMTRYSIDFVVQMLNASIFHVSFPALLIPLVKWYGYPNDSSLFQAAAAYGILLYVFKILLSFHDRKQRTSGKVDWEDEVVLITGGASGVGYLLAEMLAIRHITVVVLDILPVKTALDIDSYICDISNPEDIARVAKEIREDIGEPTILVNNAGIVNGKSILDLSIEDIKRTMDVNFMGQAWTVKEFLPDMIKNDHGHIITVSSAMGIMAAPMIEANLENKSTTADYSASKAAAKAFHEGLESEIKYVYKTPGVKTTLVCCGKIGTSMFSGVKERFPFWTPTLEPLEVVRHIIESMEERRGRNQVMLPFFVNFVPLVSILPIWIGDLATRLCGADNAMESFVAGSGKGEERESIKVVDATAEALAQDESKKDI</sequence>
<feature type="transmembrane region" description="Helical" evidence="13">
    <location>
        <begin position="42"/>
        <end position="62"/>
    </location>
</feature>
<dbReference type="PRINTS" id="PR00080">
    <property type="entry name" value="SDRFAMILY"/>
</dbReference>
<evidence type="ECO:0000256" key="5">
    <source>
        <dbReference type="ARBA" id="ARBA00022989"/>
    </source>
</evidence>
<dbReference type="GO" id="GO:0016020">
    <property type="term" value="C:membrane"/>
    <property type="evidence" value="ECO:0007669"/>
    <property type="project" value="UniProtKB-SubCell"/>
</dbReference>
<evidence type="ECO:0000256" key="9">
    <source>
        <dbReference type="ARBA" id="ARBA00059620"/>
    </source>
</evidence>
<keyword evidence="8 13" id="KW-0472">Membrane</keyword>
<evidence type="ECO:0000256" key="6">
    <source>
        <dbReference type="ARBA" id="ARBA00023002"/>
    </source>
</evidence>
<dbReference type="CDD" id="cd05339">
    <property type="entry name" value="17beta-HSDXI-like_SDR_c"/>
    <property type="match status" value="1"/>
</dbReference>
<feature type="transmembrane region" description="Helical" evidence="13">
    <location>
        <begin position="304"/>
        <end position="323"/>
    </location>
</feature>
<dbReference type="AlphaFoldDB" id="A0A9P5SFV8"/>
<accession>A0A9P5SFV8</accession>
<dbReference type="PANTHER" id="PTHR24322:SF736">
    <property type="entry name" value="RETINOL DEHYDROGENASE 10"/>
    <property type="match status" value="1"/>
</dbReference>
<keyword evidence="4" id="KW-0521">NADP</keyword>
<dbReference type="Gene3D" id="3.40.50.720">
    <property type="entry name" value="NAD(P)-binding Rossmann-like Domain"/>
    <property type="match status" value="1"/>
</dbReference>
<keyword evidence="7" id="KW-0443">Lipid metabolism</keyword>
<feature type="transmembrane region" description="Helical" evidence="13">
    <location>
        <begin position="9"/>
        <end position="30"/>
    </location>
</feature>
<dbReference type="InterPro" id="IPR036291">
    <property type="entry name" value="NAD(P)-bd_dom_sf"/>
</dbReference>
<dbReference type="SUPFAM" id="SSF51735">
    <property type="entry name" value="NAD(P)-binding Rossmann-fold domains"/>
    <property type="match status" value="1"/>
</dbReference>
<dbReference type="PANTHER" id="PTHR24322">
    <property type="entry name" value="PKSB"/>
    <property type="match status" value="1"/>
</dbReference>
<comment type="function">
    <text evidence="9">Catalyzes the reduction of all-trans-retinal to all-trans-retinol in the presence of NADPH.</text>
</comment>
<dbReference type="GO" id="GO:0052650">
    <property type="term" value="F:all-trans-retinol dehydrogenase (NADP+) activity"/>
    <property type="evidence" value="ECO:0007669"/>
    <property type="project" value="UniProtKB-ARBA"/>
</dbReference>
<evidence type="ECO:0000256" key="13">
    <source>
        <dbReference type="SAM" id="Phobius"/>
    </source>
</evidence>
<evidence type="ECO:0000256" key="2">
    <source>
        <dbReference type="ARBA" id="ARBA00006484"/>
    </source>
</evidence>
<gene>
    <name evidence="14" type="ORF">BG006_011445</name>
</gene>
<comment type="caution">
    <text evidence="14">The sequence shown here is derived from an EMBL/GenBank/DDBJ whole genome shotgun (WGS) entry which is preliminary data.</text>
</comment>
<comment type="similarity">
    <text evidence="2 12">Belongs to the short-chain dehydrogenases/reductases (SDR) family.</text>
</comment>
<evidence type="ECO:0000256" key="1">
    <source>
        <dbReference type="ARBA" id="ARBA00004141"/>
    </source>
</evidence>
<dbReference type="PRINTS" id="PR00081">
    <property type="entry name" value="GDHRDH"/>
</dbReference>
<evidence type="ECO:0000256" key="12">
    <source>
        <dbReference type="RuleBase" id="RU000363"/>
    </source>
</evidence>
<evidence type="ECO:0000256" key="3">
    <source>
        <dbReference type="ARBA" id="ARBA00022692"/>
    </source>
</evidence>